<evidence type="ECO:0000313" key="1">
    <source>
        <dbReference type="EMBL" id="MBA0088409.1"/>
    </source>
</evidence>
<dbReference type="EMBL" id="JACDQQ010002486">
    <property type="protein sequence ID" value="MBA0088409.1"/>
    <property type="molecule type" value="Genomic_DNA"/>
</dbReference>
<organism evidence="1 2">
    <name type="scientific">Candidatus Acidiferrum panamense</name>
    <dbReference type="NCBI Taxonomy" id="2741543"/>
    <lineage>
        <taxon>Bacteria</taxon>
        <taxon>Pseudomonadati</taxon>
        <taxon>Acidobacteriota</taxon>
        <taxon>Terriglobia</taxon>
        <taxon>Candidatus Acidiferrales</taxon>
        <taxon>Candidatus Acidiferrum</taxon>
    </lineage>
</organism>
<dbReference type="Proteomes" id="UP000567293">
    <property type="component" value="Unassembled WGS sequence"/>
</dbReference>
<protein>
    <submittedName>
        <fullName evidence="1">Uncharacterized protein</fullName>
    </submittedName>
</protein>
<accession>A0A7V8SZQ2</accession>
<feature type="non-terminal residue" evidence="1">
    <location>
        <position position="1"/>
    </location>
</feature>
<proteinExistence type="predicted"/>
<evidence type="ECO:0000313" key="2">
    <source>
        <dbReference type="Proteomes" id="UP000567293"/>
    </source>
</evidence>
<reference evidence="1" key="1">
    <citation type="submission" date="2020-06" db="EMBL/GenBank/DDBJ databases">
        <title>Legume-microbial interactions unlock mineral nutrients during tropical forest succession.</title>
        <authorList>
            <person name="Epihov D.Z."/>
        </authorList>
    </citation>
    <scope>NUCLEOTIDE SEQUENCE [LARGE SCALE GENOMIC DNA]</scope>
    <source>
        <strain evidence="1">Pan2503</strain>
    </source>
</reference>
<sequence>AMIGQSNALSSGILGQGQASQGLYQNLAAIPGMMSGFYQPSTPSTPFNPYTSNDPVALN</sequence>
<comment type="caution">
    <text evidence="1">The sequence shown here is derived from an EMBL/GenBank/DDBJ whole genome shotgun (WGS) entry which is preliminary data.</text>
</comment>
<dbReference type="AlphaFoldDB" id="A0A7V8SZQ2"/>
<name>A0A7V8SZQ2_9BACT</name>
<keyword evidence="2" id="KW-1185">Reference proteome</keyword>
<gene>
    <name evidence="1" type="ORF">HRJ53_25770</name>
</gene>